<dbReference type="Proteomes" id="UP000663881">
    <property type="component" value="Unassembled WGS sequence"/>
</dbReference>
<feature type="domain" description="Ionotropic glutamate receptor C-terminal" evidence="2">
    <location>
        <begin position="3"/>
        <end position="105"/>
    </location>
</feature>
<reference evidence="4" key="1">
    <citation type="submission" date="2021-02" db="EMBL/GenBank/DDBJ databases">
        <authorList>
            <person name="Nowell W R."/>
        </authorList>
    </citation>
    <scope>NUCLEOTIDE SEQUENCE</scope>
</reference>
<evidence type="ECO:0000313" key="3">
    <source>
        <dbReference type="EMBL" id="CAF1266038.1"/>
    </source>
</evidence>
<dbReference type="Proteomes" id="UP000663844">
    <property type="component" value="Unassembled WGS sequence"/>
</dbReference>
<keyword evidence="1" id="KW-0812">Transmembrane</keyword>
<feature type="transmembrane region" description="Helical" evidence="1">
    <location>
        <begin position="26"/>
        <end position="44"/>
    </location>
</feature>
<evidence type="ECO:0000313" key="7">
    <source>
        <dbReference type="Proteomes" id="UP000663845"/>
    </source>
</evidence>
<evidence type="ECO:0000256" key="1">
    <source>
        <dbReference type="SAM" id="Phobius"/>
    </source>
</evidence>
<dbReference type="Pfam" id="PF00060">
    <property type="entry name" value="Lig_chan"/>
    <property type="match status" value="1"/>
</dbReference>
<dbReference type="GO" id="GO:0016020">
    <property type="term" value="C:membrane"/>
    <property type="evidence" value="ECO:0007669"/>
    <property type="project" value="InterPro"/>
</dbReference>
<dbReference type="Proteomes" id="UP000663891">
    <property type="component" value="Unassembled WGS sequence"/>
</dbReference>
<protein>
    <recommendedName>
        <fullName evidence="2">Ionotropic glutamate receptor C-terminal domain-containing protein</fullName>
    </recommendedName>
</protein>
<dbReference type="InterPro" id="IPR001320">
    <property type="entry name" value="Iontro_rcpt_C"/>
</dbReference>
<sequence>MGMWFSISIIVGYGVDFHVRTAAGRLLTMSLYILSIVFVATYTANFTSYLREISSGVKNYYPLNSRDEQYQSLLNGLIDADFDRSTSGTPTAIGINSLLDLFLIFEIISILAILLFLYNQHIS</sequence>
<dbReference type="Gene3D" id="1.10.287.70">
    <property type="match status" value="1"/>
</dbReference>
<name>A0A815DP26_9BILA</name>
<keyword evidence="1" id="KW-1133">Transmembrane helix</keyword>
<proteinExistence type="predicted"/>
<keyword evidence="1" id="KW-0472">Membrane</keyword>
<dbReference type="EMBL" id="CAJNOG010000559">
    <property type="protein sequence ID" value="CAF1296275.1"/>
    <property type="molecule type" value="Genomic_DNA"/>
</dbReference>
<dbReference type="EMBL" id="CAJOAZ010000072">
    <property type="protein sequence ID" value="CAF3518099.1"/>
    <property type="molecule type" value="Genomic_DNA"/>
</dbReference>
<feature type="transmembrane region" description="Helical" evidence="1">
    <location>
        <begin position="98"/>
        <end position="118"/>
    </location>
</feature>
<dbReference type="EMBL" id="CAJNON010000444">
    <property type="protein sequence ID" value="CAF1266038.1"/>
    <property type="molecule type" value="Genomic_DNA"/>
</dbReference>
<gene>
    <name evidence="4" type="ORF">JYZ213_LOCUS32059</name>
    <name evidence="5" type="ORF">OKA104_LOCUS899</name>
    <name evidence="6" type="ORF">OXD698_LOCUS2267</name>
    <name evidence="3" type="ORF">VCS650_LOCUS29145</name>
</gene>
<dbReference type="AlphaFoldDB" id="A0A815DP26"/>
<evidence type="ECO:0000313" key="5">
    <source>
        <dbReference type="EMBL" id="CAF3490640.1"/>
    </source>
</evidence>
<accession>A0A815DP26</accession>
<evidence type="ECO:0000313" key="4">
    <source>
        <dbReference type="EMBL" id="CAF1296275.1"/>
    </source>
</evidence>
<evidence type="ECO:0000313" key="6">
    <source>
        <dbReference type="EMBL" id="CAF3518099.1"/>
    </source>
</evidence>
<dbReference type="EMBL" id="CAJOAY010000020">
    <property type="protein sequence ID" value="CAF3490640.1"/>
    <property type="molecule type" value="Genomic_DNA"/>
</dbReference>
<dbReference type="GO" id="GO:0015276">
    <property type="term" value="F:ligand-gated monoatomic ion channel activity"/>
    <property type="evidence" value="ECO:0007669"/>
    <property type="project" value="InterPro"/>
</dbReference>
<dbReference type="Proteomes" id="UP000663845">
    <property type="component" value="Unassembled WGS sequence"/>
</dbReference>
<organism evidence="4 7">
    <name type="scientific">Adineta steineri</name>
    <dbReference type="NCBI Taxonomy" id="433720"/>
    <lineage>
        <taxon>Eukaryota</taxon>
        <taxon>Metazoa</taxon>
        <taxon>Spiralia</taxon>
        <taxon>Gnathifera</taxon>
        <taxon>Rotifera</taxon>
        <taxon>Eurotatoria</taxon>
        <taxon>Bdelloidea</taxon>
        <taxon>Adinetida</taxon>
        <taxon>Adinetidae</taxon>
        <taxon>Adineta</taxon>
    </lineage>
</organism>
<dbReference type="OrthoDB" id="10347113at2759"/>
<comment type="caution">
    <text evidence="4">The sequence shown here is derived from an EMBL/GenBank/DDBJ whole genome shotgun (WGS) entry which is preliminary data.</text>
</comment>
<evidence type="ECO:0000259" key="2">
    <source>
        <dbReference type="Pfam" id="PF00060"/>
    </source>
</evidence>